<reference evidence="1 2" key="1">
    <citation type="submission" date="2016-12" db="EMBL/GenBank/DDBJ databases">
        <title>Diversity of luminous bacteria.</title>
        <authorList>
            <person name="Yoshizawa S."/>
            <person name="Kogure K."/>
        </authorList>
    </citation>
    <scope>NUCLEOTIDE SEQUENCE [LARGE SCALE GENOMIC DNA]</scope>
    <source>
        <strain evidence="1 2">SA4-48</strain>
    </source>
</reference>
<evidence type="ECO:0000313" key="1">
    <source>
        <dbReference type="EMBL" id="PQJ53374.1"/>
    </source>
</evidence>
<dbReference type="EMBL" id="MSCH01000003">
    <property type="protein sequence ID" value="PQJ53374.1"/>
    <property type="molecule type" value="Genomic_DNA"/>
</dbReference>
<keyword evidence="2" id="KW-1185">Reference proteome</keyword>
<dbReference type="AlphaFoldDB" id="A0A2S7UTR8"/>
<accession>A0A2S7UTR8</accession>
<name>A0A2S7UTR8_9GAMM</name>
<proteinExistence type="predicted"/>
<sequence length="125" mass="14820">MKYFILLILMWPKVAMSELNVIAPPLGLTPFWLFDARTQLESEAFSAAKLYFNDKNERLNDYYLVSSSLDVSTGLYSFYIVHRSTYNESRKVMDESYKNGEIFFDIRKNKIVKFERKKHKTIKIN</sequence>
<evidence type="ECO:0000313" key="2">
    <source>
        <dbReference type="Proteomes" id="UP000239007"/>
    </source>
</evidence>
<comment type="caution">
    <text evidence="1">The sequence shown here is derived from an EMBL/GenBank/DDBJ whole genome shotgun (WGS) entry which is preliminary data.</text>
</comment>
<dbReference type="OrthoDB" id="6316060at2"/>
<gene>
    <name evidence="1" type="ORF">BTO11_06615</name>
</gene>
<organism evidence="1 2">
    <name type="scientific">Psychrosphaera saromensis</name>
    <dbReference type="NCBI Taxonomy" id="716813"/>
    <lineage>
        <taxon>Bacteria</taxon>
        <taxon>Pseudomonadati</taxon>
        <taxon>Pseudomonadota</taxon>
        <taxon>Gammaproteobacteria</taxon>
        <taxon>Alteromonadales</taxon>
        <taxon>Pseudoalteromonadaceae</taxon>
        <taxon>Psychrosphaera</taxon>
    </lineage>
</organism>
<dbReference type="RefSeq" id="WP_105051856.1">
    <property type="nucleotide sequence ID" value="NZ_BMYG01000003.1"/>
</dbReference>
<dbReference type="Proteomes" id="UP000239007">
    <property type="component" value="Unassembled WGS sequence"/>
</dbReference>
<protein>
    <submittedName>
        <fullName evidence="1">Uncharacterized protein</fullName>
    </submittedName>
</protein>